<protein>
    <recommendedName>
        <fullName evidence="4">Small ribosomal subunit protein mS38</fullName>
    </recommendedName>
</protein>
<evidence type="ECO:0000256" key="3">
    <source>
        <dbReference type="ARBA" id="ARBA00035647"/>
    </source>
</evidence>
<proteinExistence type="inferred from homology"/>
<feature type="region of interest" description="Disordered" evidence="5">
    <location>
        <begin position="80"/>
        <end position="124"/>
    </location>
</feature>
<comment type="caution">
    <text evidence="7">The sequence shown here is derived from an EMBL/GenBank/DDBJ whole genome shotgun (WGS) entry which is preliminary data.</text>
</comment>
<evidence type="ECO:0000259" key="6">
    <source>
        <dbReference type="SMART" id="SM01155"/>
    </source>
</evidence>
<dbReference type="GO" id="GO:0005739">
    <property type="term" value="C:mitochondrion"/>
    <property type="evidence" value="ECO:0007669"/>
    <property type="project" value="UniProtKB-SubCell"/>
</dbReference>
<dbReference type="InterPro" id="IPR014804">
    <property type="entry name" value="Pet20-like"/>
</dbReference>
<name>A0A0J9X654_GEOCN</name>
<evidence type="ECO:0000256" key="5">
    <source>
        <dbReference type="SAM" id="MobiDB-lite"/>
    </source>
</evidence>
<accession>A0A0J9X654</accession>
<evidence type="ECO:0000256" key="1">
    <source>
        <dbReference type="ARBA" id="ARBA00004173"/>
    </source>
</evidence>
<comment type="similarity">
    <text evidence="3">Belongs to the mitochondrion-specific ribosomal protein mS38 family.</text>
</comment>
<gene>
    <name evidence="7" type="ORF">BN980_GECA03s05972g</name>
</gene>
<keyword evidence="8" id="KW-1185">Reference proteome</keyword>
<dbReference type="PANTHER" id="PTHR32035:SF3">
    <property type="entry name" value="SMALL RIBOSOMAL SUBUNIT PROTEIN MS38"/>
    <property type="match status" value="1"/>
</dbReference>
<dbReference type="Proteomes" id="UP000242525">
    <property type="component" value="Unassembled WGS sequence"/>
</dbReference>
<evidence type="ECO:0000256" key="4">
    <source>
        <dbReference type="ARBA" id="ARBA00035682"/>
    </source>
</evidence>
<dbReference type="Pfam" id="PF08692">
    <property type="entry name" value="Pet20"/>
    <property type="match status" value="1"/>
</dbReference>
<dbReference type="InterPro" id="IPR013177">
    <property type="entry name" value="Ribosomal_mS38_C"/>
</dbReference>
<dbReference type="CDD" id="cd23699">
    <property type="entry name" value="At5g63150_CTD"/>
    <property type="match status" value="1"/>
</dbReference>
<evidence type="ECO:0000313" key="8">
    <source>
        <dbReference type="Proteomes" id="UP000242525"/>
    </source>
</evidence>
<keyword evidence="2" id="KW-0496">Mitochondrion</keyword>
<dbReference type="AlphaFoldDB" id="A0A0J9X654"/>
<evidence type="ECO:0000256" key="2">
    <source>
        <dbReference type="ARBA" id="ARBA00023128"/>
    </source>
</evidence>
<feature type="compositionally biased region" description="Polar residues" evidence="5">
    <location>
        <begin position="88"/>
        <end position="104"/>
    </location>
</feature>
<dbReference type="OrthoDB" id="4056195at2759"/>
<dbReference type="EMBL" id="CCBN010000003">
    <property type="protein sequence ID" value="CDO52680.1"/>
    <property type="molecule type" value="Genomic_DNA"/>
</dbReference>
<reference evidence="7" key="1">
    <citation type="submission" date="2014-03" db="EMBL/GenBank/DDBJ databases">
        <authorList>
            <person name="Casaregola S."/>
        </authorList>
    </citation>
    <scope>NUCLEOTIDE SEQUENCE [LARGE SCALE GENOMIC DNA]</scope>
    <source>
        <strain evidence="7">CLIB 918</strain>
    </source>
</reference>
<organism evidence="7 8">
    <name type="scientific">Geotrichum candidum</name>
    <name type="common">Oospora lactis</name>
    <name type="synonym">Dipodascus geotrichum</name>
    <dbReference type="NCBI Taxonomy" id="1173061"/>
    <lineage>
        <taxon>Eukaryota</taxon>
        <taxon>Fungi</taxon>
        <taxon>Dikarya</taxon>
        <taxon>Ascomycota</taxon>
        <taxon>Saccharomycotina</taxon>
        <taxon>Dipodascomycetes</taxon>
        <taxon>Dipodascales</taxon>
        <taxon>Dipodascaceae</taxon>
        <taxon>Geotrichum</taxon>
    </lineage>
</organism>
<sequence>MIEQKLGDQSNFAFLKFLCNFFSSLPSLFPLSTANGIININPNKMLSGFSLARTCLGKSASGSAAMKSGFSTSATQMLMSGGRRGRRNSFSMSTESLNKNGNRFKSSSVPPSSSTPSVKPKSAGVPISTSLFEQTAAPKNVQARELALDMFFSGHRPLFMTDHTKHQINNNNHNSADKNSSNFDGREYMPWDVSVSGLELNPEMKNVPRVIVRNMLPFQPAPTEAEATKMEAERLQQRMEENAILAATGVGRNGVKVFSVEVNGNNNTNATNFFDNNNNNLNTEFSIVVDEELANHPDVSRSLNKIKSLLLGETDISEFLPRIVESPVSKSFGRIIEATSVKRKRKLKMNKHKLRKRRKLQRALRRKLDK</sequence>
<feature type="compositionally biased region" description="Low complexity" evidence="5">
    <location>
        <begin position="105"/>
        <end position="122"/>
    </location>
</feature>
<dbReference type="Pfam" id="PF08213">
    <property type="entry name" value="COX24_C"/>
    <property type="match status" value="1"/>
</dbReference>
<evidence type="ECO:0000313" key="7">
    <source>
        <dbReference type="EMBL" id="CDO52680.1"/>
    </source>
</evidence>
<feature type="region of interest" description="Disordered" evidence="5">
    <location>
        <begin position="346"/>
        <end position="370"/>
    </location>
</feature>
<dbReference type="SMART" id="SM01155">
    <property type="entry name" value="DUF1713"/>
    <property type="match status" value="1"/>
</dbReference>
<comment type="subcellular location">
    <subcellularLocation>
        <location evidence="1">Mitochondrion</location>
    </subcellularLocation>
</comment>
<feature type="domain" description="Ribosomal protein mS38 C-terminal" evidence="6">
    <location>
        <begin position="337"/>
        <end position="370"/>
    </location>
</feature>
<dbReference type="PANTHER" id="PTHR32035">
    <property type="entry name" value="AURORA KINASE A-INTERACTING PROTEIN"/>
    <property type="match status" value="1"/>
</dbReference>